<feature type="domain" description="HTH tetR-type" evidence="3">
    <location>
        <begin position="1"/>
        <end position="44"/>
    </location>
</feature>
<dbReference type="InterPro" id="IPR009057">
    <property type="entry name" value="Homeodomain-like_sf"/>
</dbReference>
<dbReference type="InterPro" id="IPR036271">
    <property type="entry name" value="Tet_transcr_reg_TetR-rel_C_sf"/>
</dbReference>
<dbReference type="Gene3D" id="1.10.357.10">
    <property type="entry name" value="Tetracycline Repressor, domain 2"/>
    <property type="match status" value="1"/>
</dbReference>
<dbReference type="SUPFAM" id="SSF46689">
    <property type="entry name" value="Homeodomain-like"/>
    <property type="match status" value="1"/>
</dbReference>
<keyword evidence="1 2" id="KW-0238">DNA-binding</keyword>
<dbReference type="SUPFAM" id="SSF48498">
    <property type="entry name" value="Tetracyclin repressor-like, C-terminal domain"/>
    <property type="match status" value="1"/>
</dbReference>
<evidence type="ECO:0000313" key="5">
    <source>
        <dbReference type="Proteomes" id="UP001161405"/>
    </source>
</evidence>
<evidence type="ECO:0000313" key="4">
    <source>
        <dbReference type="EMBL" id="GLQ17348.1"/>
    </source>
</evidence>
<evidence type="ECO:0000256" key="2">
    <source>
        <dbReference type="PROSITE-ProRule" id="PRU00335"/>
    </source>
</evidence>
<dbReference type="PROSITE" id="PS50977">
    <property type="entry name" value="HTH_TETR_2"/>
    <property type="match status" value="1"/>
</dbReference>
<name>A0ABQ5URY2_9HYPH</name>
<dbReference type="Proteomes" id="UP001161405">
    <property type="component" value="Unassembled WGS sequence"/>
</dbReference>
<reference evidence="4" key="1">
    <citation type="journal article" date="2014" name="Int. J. Syst. Evol. Microbiol.">
        <title>Complete genome of a new Firmicutes species belonging to the dominant human colonic microbiota ('Ruminococcus bicirculans') reveals two chromosomes and a selective capacity to utilize plant glucans.</title>
        <authorList>
            <consortium name="NISC Comparative Sequencing Program"/>
            <person name="Wegmann U."/>
            <person name="Louis P."/>
            <person name="Goesmann A."/>
            <person name="Henrissat B."/>
            <person name="Duncan S.H."/>
            <person name="Flint H.J."/>
        </authorList>
    </citation>
    <scope>NUCLEOTIDE SEQUENCE</scope>
    <source>
        <strain evidence="4">NBRC 107169</strain>
    </source>
</reference>
<comment type="caution">
    <text evidence="4">The sequence shown here is derived from an EMBL/GenBank/DDBJ whole genome shotgun (WGS) entry which is preliminary data.</text>
</comment>
<gene>
    <name evidence="4" type="ORF">GCM10007879_15970</name>
</gene>
<evidence type="ECO:0000256" key="1">
    <source>
        <dbReference type="ARBA" id="ARBA00023125"/>
    </source>
</evidence>
<reference evidence="4" key="2">
    <citation type="submission" date="2023-01" db="EMBL/GenBank/DDBJ databases">
        <title>Draft genome sequence of Maritalea porphyrae strain NBRC 107169.</title>
        <authorList>
            <person name="Sun Q."/>
            <person name="Mori K."/>
        </authorList>
    </citation>
    <scope>NUCLEOTIDE SEQUENCE</scope>
    <source>
        <strain evidence="4">NBRC 107169</strain>
    </source>
</reference>
<dbReference type="EMBL" id="BSNI01000002">
    <property type="protein sequence ID" value="GLQ17348.1"/>
    <property type="molecule type" value="Genomic_DNA"/>
</dbReference>
<feature type="DNA-binding region" description="H-T-H motif" evidence="2">
    <location>
        <begin position="7"/>
        <end position="26"/>
    </location>
</feature>
<dbReference type="PANTHER" id="PTHR43479:SF11">
    <property type="entry name" value="ACREF_ENVCD OPERON REPRESSOR-RELATED"/>
    <property type="match status" value="1"/>
</dbReference>
<accession>A0ABQ5URY2</accession>
<dbReference type="InterPro" id="IPR001647">
    <property type="entry name" value="HTH_TetR"/>
</dbReference>
<dbReference type="InterPro" id="IPR050624">
    <property type="entry name" value="HTH-type_Tx_Regulator"/>
</dbReference>
<sequence>MGFADASITDITREADTAQGTLYIYFKGKEQVFSELVEEMGHLTREVIAQAVAGADTRLEAERQGLKAFLEFVRERPELYTIVEEARFVDPVAYKSYFANFAQAYQTGLEEAQSTGEISAGDSEVRAWALMGIAKALGERYAIMDQATDIEHVVNVAFDLIENGLRA</sequence>
<proteinExistence type="predicted"/>
<organism evidence="4 5">
    <name type="scientific">Maritalea porphyrae</name>
    <dbReference type="NCBI Taxonomy" id="880732"/>
    <lineage>
        <taxon>Bacteria</taxon>
        <taxon>Pseudomonadati</taxon>
        <taxon>Pseudomonadota</taxon>
        <taxon>Alphaproteobacteria</taxon>
        <taxon>Hyphomicrobiales</taxon>
        <taxon>Devosiaceae</taxon>
        <taxon>Maritalea</taxon>
    </lineage>
</organism>
<dbReference type="PANTHER" id="PTHR43479">
    <property type="entry name" value="ACREF/ENVCD OPERON REPRESSOR-RELATED"/>
    <property type="match status" value="1"/>
</dbReference>
<protein>
    <recommendedName>
        <fullName evidence="3">HTH tetR-type domain-containing protein</fullName>
    </recommendedName>
</protein>
<dbReference type="Pfam" id="PF00440">
    <property type="entry name" value="TetR_N"/>
    <property type="match status" value="1"/>
</dbReference>
<evidence type="ECO:0000259" key="3">
    <source>
        <dbReference type="PROSITE" id="PS50977"/>
    </source>
</evidence>
<keyword evidence="5" id="KW-1185">Reference proteome</keyword>